<dbReference type="ESTHER" id="parbh-e0ti38">
    <property type="family name" value="Monoglyceridelipase_lysophospholip"/>
</dbReference>
<dbReference type="InterPro" id="IPR029058">
    <property type="entry name" value="AB_hydrolase_fold"/>
</dbReference>
<gene>
    <name evidence="3" type="ordered locus">PB2503_06557</name>
</gene>
<dbReference type="AlphaFoldDB" id="E0TI38"/>
<dbReference type="OrthoDB" id="9788260at2"/>
<proteinExistence type="predicted"/>
<dbReference type="Pfam" id="PF12146">
    <property type="entry name" value="Hydrolase_4"/>
    <property type="match status" value="1"/>
</dbReference>
<accession>E0TI38</accession>
<dbReference type="HOGENOM" id="CLU_747722_0_0_5"/>
<evidence type="ECO:0000313" key="4">
    <source>
        <dbReference type="Proteomes" id="UP000001302"/>
    </source>
</evidence>
<feature type="signal peptide" evidence="1">
    <location>
        <begin position="1"/>
        <end position="19"/>
    </location>
</feature>
<reference evidence="4" key="1">
    <citation type="submission" date="2010-08" db="EMBL/GenBank/DDBJ databases">
        <title>Genome sequence of Parvularcula bermudensis HTCC2503.</title>
        <authorList>
            <person name="Kang D.-M."/>
            <person name="Oh H.-M."/>
            <person name="Cho J.-C."/>
        </authorList>
    </citation>
    <scope>NUCLEOTIDE SEQUENCE [LARGE SCALE GENOMIC DNA]</scope>
    <source>
        <strain evidence="4">ATCC BAA-594 / HTCC2503 / KCTC 12087</strain>
    </source>
</reference>
<dbReference type="eggNOG" id="COG2267">
    <property type="taxonomic scope" value="Bacteria"/>
</dbReference>
<sequence>MTCQSLAALVLIGMVAACATPGAQDRLAWAEAEIDRHAPPLPTAWEWRTFPFEAGELRWGIAEAENAKGTILFMPGFTTFIEYYAGALTRWHENGYTVIGLDLPGQGGSDGRADHPDRPWSGDMEDYSRIVSTFAAAALPDQPRPLIASGHSFGGHIAFLAQADGTLDADALILHMPSFRVRSRIVPEGPTLAILGVQERIGLGGALVPGGQIYRIDRDMLSGDNPCTYNDQRSALQRAYYITNPAFRVSAPTAEWVAGMDRSGKRLAEEADLSHVDIPVLALIAENDRVIFNDRTIEICGDQLPQCRLVRFKDTGHCFYTEPEATRLAADRQILQFADIVASTFSP</sequence>
<dbReference type="KEGG" id="pbr:PB2503_06557"/>
<dbReference type="PANTHER" id="PTHR11614">
    <property type="entry name" value="PHOSPHOLIPASE-RELATED"/>
    <property type="match status" value="1"/>
</dbReference>
<reference evidence="3 4" key="2">
    <citation type="journal article" date="2011" name="J. Bacteriol.">
        <title>Complete genome sequence of strain HTCC2503T of Parvularcula bermudensis, the type species of the order "Parvularculales" in the class Alphaproteobacteria.</title>
        <authorList>
            <person name="Oh H.M."/>
            <person name="Kang I."/>
            <person name="Vergin K.L."/>
            <person name="Kang D."/>
            <person name="Rhee K.H."/>
            <person name="Giovannoni S.J."/>
            <person name="Cho J.C."/>
        </authorList>
    </citation>
    <scope>NUCLEOTIDE SEQUENCE [LARGE SCALE GENOMIC DNA]</scope>
    <source>
        <strain evidence="4">ATCC BAA-594 / HTCC2503 / KCTC 12087</strain>
    </source>
</reference>
<dbReference type="STRING" id="314260.PB2503_06557"/>
<name>E0TI38_PARBH</name>
<feature type="domain" description="Serine aminopeptidase S33" evidence="2">
    <location>
        <begin position="66"/>
        <end position="324"/>
    </location>
</feature>
<dbReference type="InterPro" id="IPR022742">
    <property type="entry name" value="Hydrolase_4"/>
</dbReference>
<dbReference type="RefSeq" id="WP_013300351.1">
    <property type="nucleotide sequence ID" value="NC_014414.1"/>
</dbReference>
<feature type="chain" id="PRO_5003140741" evidence="1">
    <location>
        <begin position="20"/>
        <end position="347"/>
    </location>
</feature>
<keyword evidence="1" id="KW-0732">Signal</keyword>
<dbReference type="Proteomes" id="UP000001302">
    <property type="component" value="Chromosome"/>
</dbReference>
<dbReference type="EMBL" id="CP002156">
    <property type="protein sequence ID" value="ADM09377.1"/>
    <property type="molecule type" value="Genomic_DNA"/>
</dbReference>
<organism evidence="3 4">
    <name type="scientific">Parvularcula bermudensis (strain ATCC BAA-594 / HTCC2503 / KCTC 12087)</name>
    <dbReference type="NCBI Taxonomy" id="314260"/>
    <lineage>
        <taxon>Bacteria</taxon>
        <taxon>Pseudomonadati</taxon>
        <taxon>Pseudomonadota</taxon>
        <taxon>Alphaproteobacteria</taxon>
        <taxon>Parvularculales</taxon>
        <taxon>Parvularculaceae</taxon>
        <taxon>Parvularcula</taxon>
    </lineage>
</organism>
<evidence type="ECO:0000259" key="2">
    <source>
        <dbReference type="Pfam" id="PF12146"/>
    </source>
</evidence>
<dbReference type="SUPFAM" id="SSF53474">
    <property type="entry name" value="alpha/beta-Hydrolases"/>
    <property type="match status" value="1"/>
</dbReference>
<protein>
    <submittedName>
        <fullName evidence="3">Lysophospholipase</fullName>
    </submittedName>
</protein>
<evidence type="ECO:0000313" key="3">
    <source>
        <dbReference type="EMBL" id="ADM09377.1"/>
    </source>
</evidence>
<dbReference type="Gene3D" id="3.40.50.1820">
    <property type="entry name" value="alpha/beta hydrolase"/>
    <property type="match status" value="1"/>
</dbReference>
<keyword evidence="4" id="KW-1185">Reference proteome</keyword>
<dbReference type="InterPro" id="IPR051044">
    <property type="entry name" value="MAG_DAG_Lipase"/>
</dbReference>
<evidence type="ECO:0000256" key="1">
    <source>
        <dbReference type="SAM" id="SignalP"/>
    </source>
</evidence>